<evidence type="ECO:0000256" key="2">
    <source>
        <dbReference type="ARBA" id="ARBA00023015"/>
    </source>
</evidence>
<comment type="caution">
    <text evidence="6">The sequence shown here is derived from an EMBL/GenBank/DDBJ whole genome shotgun (WGS) entry which is preliminary data.</text>
</comment>
<dbReference type="Pfam" id="PF00126">
    <property type="entry name" value="HTH_1"/>
    <property type="match status" value="1"/>
</dbReference>
<dbReference type="FunFam" id="1.10.10.10:FF:000001">
    <property type="entry name" value="LysR family transcriptional regulator"/>
    <property type="match status" value="1"/>
</dbReference>
<evidence type="ECO:0000256" key="4">
    <source>
        <dbReference type="ARBA" id="ARBA00023163"/>
    </source>
</evidence>
<protein>
    <submittedName>
        <fullName evidence="6">LysR family transcriptional regulator</fullName>
    </submittedName>
</protein>
<dbReference type="RefSeq" id="WP_204030663.1">
    <property type="nucleotide sequence ID" value="NZ_BOOW01000037.1"/>
</dbReference>
<dbReference type="InterPro" id="IPR036390">
    <property type="entry name" value="WH_DNA-bd_sf"/>
</dbReference>
<dbReference type="SUPFAM" id="SSF46785">
    <property type="entry name" value="Winged helix' DNA-binding domain"/>
    <property type="match status" value="1"/>
</dbReference>
<sequence length="313" mass="33367">MLDLRRLALICEFARRGSIAATAAALGYSASAVSQQLAELERETGAALLDRTARSAELTDAGRRLVKHAETILSMVEEAEYDLTSHVSTPSGRVVITAFPTGAVAFAPLVARALRRHDSLTLSMRQGRSQQAIREVQSGEADIALVDIWDGDRPDRHSSTLRVFPLLHDPLVLVVPNKHPLAKGEGLVDITTLRNEPWMAAPAGEPSRSNFDRLLAEVGGTPPVPWEFEGLGTLLVLVAKGLGIAAVPGLVLAAGVRGITVRHLPSNHSGRVILAVARRSSINRPSVSVTLRALHMAAHGLAGDIDSVSLGFR</sequence>
<dbReference type="Proteomes" id="UP000606172">
    <property type="component" value="Unassembled WGS sequence"/>
</dbReference>
<evidence type="ECO:0000313" key="6">
    <source>
        <dbReference type="EMBL" id="GII95611.1"/>
    </source>
</evidence>
<reference evidence="6" key="1">
    <citation type="submission" date="2021-01" db="EMBL/GenBank/DDBJ databases">
        <title>Whole genome shotgun sequence of Sinosporangium siamense NBRC 109515.</title>
        <authorList>
            <person name="Komaki H."/>
            <person name="Tamura T."/>
        </authorList>
    </citation>
    <scope>NUCLEOTIDE SEQUENCE</scope>
    <source>
        <strain evidence="6">NBRC 109515</strain>
    </source>
</reference>
<dbReference type="PANTHER" id="PTHR30346:SF29">
    <property type="entry name" value="LYSR SUBSTRATE-BINDING"/>
    <property type="match status" value="1"/>
</dbReference>
<dbReference type="Gene3D" id="3.40.190.10">
    <property type="entry name" value="Periplasmic binding protein-like II"/>
    <property type="match status" value="2"/>
</dbReference>
<dbReference type="GO" id="GO:0032993">
    <property type="term" value="C:protein-DNA complex"/>
    <property type="evidence" value="ECO:0007669"/>
    <property type="project" value="TreeGrafter"/>
</dbReference>
<dbReference type="AlphaFoldDB" id="A0A919V9R7"/>
<gene>
    <name evidence="6" type="ORF">Ssi02_58420</name>
</gene>
<proteinExistence type="inferred from homology"/>
<dbReference type="PROSITE" id="PS50931">
    <property type="entry name" value="HTH_LYSR"/>
    <property type="match status" value="1"/>
</dbReference>
<dbReference type="PANTHER" id="PTHR30346">
    <property type="entry name" value="TRANSCRIPTIONAL DUAL REGULATOR HCAR-RELATED"/>
    <property type="match status" value="1"/>
</dbReference>
<keyword evidence="3" id="KW-0238">DNA-binding</keyword>
<dbReference type="SUPFAM" id="SSF53850">
    <property type="entry name" value="Periplasmic binding protein-like II"/>
    <property type="match status" value="1"/>
</dbReference>
<dbReference type="InterPro" id="IPR036388">
    <property type="entry name" value="WH-like_DNA-bd_sf"/>
</dbReference>
<accession>A0A919V9R7</accession>
<dbReference type="InterPro" id="IPR005119">
    <property type="entry name" value="LysR_subst-bd"/>
</dbReference>
<dbReference type="EMBL" id="BOOW01000037">
    <property type="protein sequence ID" value="GII95611.1"/>
    <property type="molecule type" value="Genomic_DNA"/>
</dbReference>
<dbReference type="GO" id="GO:0003677">
    <property type="term" value="F:DNA binding"/>
    <property type="evidence" value="ECO:0007669"/>
    <property type="project" value="UniProtKB-KW"/>
</dbReference>
<evidence type="ECO:0000256" key="3">
    <source>
        <dbReference type="ARBA" id="ARBA00023125"/>
    </source>
</evidence>
<evidence type="ECO:0000313" key="7">
    <source>
        <dbReference type="Proteomes" id="UP000606172"/>
    </source>
</evidence>
<evidence type="ECO:0000256" key="1">
    <source>
        <dbReference type="ARBA" id="ARBA00009437"/>
    </source>
</evidence>
<keyword evidence="4" id="KW-0804">Transcription</keyword>
<comment type="similarity">
    <text evidence="1">Belongs to the LysR transcriptional regulatory family.</text>
</comment>
<name>A0A919V9R7_9ACTN</name>
<keyword evidence="7" id="KW-1185">Reference proteome</keyword>
<dbReference type="GO" id="GO:0003700">
    <property type="term" value="F:DNA-binding transcription factor activity"/>
    <property type="evidence" value="ECO:0007669"/>
    <property type="project" value="InterPro"/>
</dbReference>
<organism evidence="6 7">
    <name type="scientific">Sinosporangium siamense</name>
    <dbReference type="NCBI Taxonomy" id="1367973"/>
    <lineage>
        <taxon>Bacteria</taxon>
        <taxon>Bacillati</taxon>
        <taxon>Actinomycetota</taxon>
        <taxon>Actinomycetes</taxon>
        <taxon>Streptosporangiales</taxon>
        <taxon>Streptosporangiaceae</taxon>
        <taxon>Sinosporangium</taxon>
    </lineage>
</organism>
<dbReference type="Gene3D" id="1.10.10.10">
    <property type="entry name" value="Winged helix-like DNA-binding domain superfamily/Winged helix DNA-binding domain"/>
    <property type="match status" value="1"/>
</dbReference>
<evidence type="ECO:0000259" key="5">
    <source>
        <dbReference type="PROSITE" id="PS50931"/>
    </source>
</evidence>
<keyword evidence="2" id="KW-0805">Transcription regulation</keyword>
<dbReference type="InterPro" id="IPR000847">
    <property type="entry name" value="LysR_HTH_N"/>
</dbReference>
<dbReference type="Pfam" id="PF03466">
    <property type="entry name" value="LysR_substrate"/>
    <property type="match status" value="1"/>
</dbReference>
<feature type="domain" description="HTH lysR-type" evidence="5">
    <location>
        <begin position="2"/>
        <end position="59"/>
    </location>
</feature>